<evidence type="ECO:0000259" key="10">
    <source>
        <dbReference type="Pfam" id="PF08019"/>
    </source>
</evidence>
<dbReference type="PANTHER" id="PTHR30443">
    <property type="entry name" value="INNER MEMBRANE PROTEIN"/>
    <property type="match status" value="1"/>
</dbReference>
<dbReference type="RefSeq" id="WP_022600073.1">
    <property type="nucleotide sequence ID" value="NZ_KI440780.1"/>
</dbReference>
<gene>
    <name evidence="11" type="ORF">BC742_1200</name>
</gene>
<organism evidence="11 12">
    <name type="scientific">Coprobacter fastidiosus NSB1 = JCM 33896</name>
    <dbReference type="NCBI Taxonomy" id="1349822"/>
    <lineage>
        <taxon>Bacteria</taxon>
        <taxon>Pseudomonadati</taxon>
        <taxon>Bacteroidota</taxon>
        <taxon>Bacteroidia</taxon>
        <taxon>Bacteroidales</taxon>
        <taxon>Barnesiellaceae</taxon>
        <taxon>Coprobacter</taxon>
    </lineage>
</organism>
<feature type="transmembrane region" description="Helical" evidence="8">
    <location>
        <begin position="127"/>
        <end position="146"/>
    </location>
</feature>
<dbReference type="EMBL" id="RBXN01000003">
    <property type="protein sequence ID" value="RKT59061.1"/>
    <property type="molecule type" value="Genomic_DNA"/>
</dbReference>
<evidence type="ECO:0000259" key="9">
    <source>
        <dbReference type="Pfam" id="PF00884"/>
    </source>
</evidence>
<protein>
    <submittedName>
        <fullName evidence="11">Phosphatidylethanolamine:Kdo2-lipid A phosphoethanolamine transferase</fullName>
    </submittedName>
</protein>
<evidence type="ECO:0000256" key="6">
    <source>
        <dbReference type="ARBA" id="ARBA00022989"/>
    </source>
</evidence>
<dbReference type="Proteomes" id="UP000269493">
    <property type="component" value="Unassembled WGS sequence"/>
</dbReference>
<reference evidence="11 12" key="1">
    <citation type="submission" date="2018-10" db="EMBL/GenBank/DDBJ databases">
        <title>Genomic Encyclopedia of Archaeal and Bacterial Type Strains, Phase II (KMG-II): from individual species to whole genera.</title>
        <authorList>
            <person name="Goeker M."/>
        </authorList>
    </citation>
    <scope>NUCLEOTIDE SEQUENCE [LARGE SCALE GENOMIC DNA]</scope>
    <source>
        <strain evidence="11 12">NSB1</strain>
    </source>
</reference>
<sequence>MKSIRAYKFFREFGNILYRNKNYYYFLIGIGFYWALFFTLSDFISIPCSSFKDYVGNGIQWACVSFVPFLFWVFVSMNKYLFAFLFPLFSIVCAVLAYFRYAYKFVLNSMMLYTAFNNDVRITAELISPYLVLFVLINLFISFLFVRYLWKMKIYKKSCLFSFNGFLAFSLFFLMFQGNSPIKRMIEKRIPANLVFTTLDYYKGKTDIAKERERSFDYVKSECDSITVVLVIGESLRPDHLSVNGYFRKTTPNLDTLGVISFPNVNSLYSYTNQALPYLMTRTDTLHTDRAYKERSFIDVFKAGGFHTSWISNQDSEKSYVYFINEADTIFYVNRSHDVYSFDQWLDEDILPYYNRMIDSEYSKKLVILHTIGSHWWYNLHYTKKYEVYKPVLKSKIISYCTDEEIKNSYDNTILYTDYILSEIIDKLKDKNAVLIFVSDHGEALGDDSFYLHGTSHPAMFRTAMFVWMSEKYKSLHPEHLENALKNKDKSYMTDFVFPSIIDAGCLDTDILVKSKSIFASSE</sequence>
<feature type="transmembrane region" description="Helical" evidence="8">
    <location>
        <begin position="23"/>
        <end position="46"/>
    </location>
</feature>
<comment type="subcellular location">
    <subcellularLocation>
        <location evidence="1">Cell inner membrane</location>
        <topology evidence="1">Multi-pass membrane protein</topology>
    </subcellularLocation>
</comment>
<dbReference type="InterPro" id="IPR000917">
    <property type="entry name" value="Sulfatase_N"/>
</dbReference>
<evidence type="ECO:0000313" key="11">
    <source>
        <dbReference type="EMBL" id="RKT59061.1"/>
    </source>
</evidence>
<accession>A0A495WBK6</accession>
<dbReference type="GO" id="GO:0009244">
    <property type="term" value="P:lipopolysaccharide core region biosynthetic process"/>
    <property type="evidence" value="ECO:0007669"/>
    <property type="project" value="TreeGrafter"/>
</dbReference>
<dbReference type="InterPro" id="IPR017850">
    <property type="entry name" value="Alkaline_phosphatase_core_sf"/>
</dbReference>
<keyword evidence="4 11" id="KW-0808">Transferase</keyword>
<evidence type="ECO:0000313" key="12">
    <source>
        <dbReference type="Proteomes" id="UP000269493"/>
    </source>
</evidence>
<keyword evidence="2" id="KW-1003">Cell membrane</keyword>
<dbReference type="GeneID" id="92928996"/>
<evidence type="ECO:0000256" key="1">
    <source>
        <dbReference type="ARBA" id="ARBA00004429"/>
    </source>
</evidence>
<dbReference type="GO" id="GO:0005886">
    <property type="term" value="C:plasma membrane"/>
    <property type="evidence" value="ECO:0007669"/>
    <property type="project" value="UniProtKB-SubCell"/>
</dbReference>
<dbReference type="OrthoDB" id="9786870at2"/>
<evidence type="ECO:0000256" key="2">
    <source>
        <dbReference type="ARBA" id="ARBA00022475"/>
    </source>
</evidence>
<evidence type="ECO:0000256" key="7">
    <source>
        <dbReference type="ARBA" id="ARBA00023136"/>
    </source>
</evidence>
<dbReference type="CDD" id="cd16017">
    <property type="entry name" value="LptA"/>
    <property type="match status" value="1"/>
</dbReference>
<keyword evidence="5 8" id="KW-0812">Transmembrane</keyword>
<dbReference type="Pfam" id="PF08019">
    <property type="entry name" value="EptA_B_N"/>
    <property type="match status" value="1"/>
</dbReference>
<comment type="caution">
    <text evidence="11">The sequence shown here is derived from an EMBL/GenBank/DDBJ whole genome shotgun (WGS) entry which is preliminary data.</text>
</comment>
<keyword evidence="6 8" id="KW-1133">Transmembrane helix</keyword>
<dbReference type="InterPro" id="IPR012549">
    <property type="entry name" value="EptA-like_N"/>
</dbReference>
<dbReference type="Pfam" id="PF00884">
    <property type="entry name" value="Sulfatase"/>
    <property type="match status" value="1"/>
</dbReference>
<evidence type="ECO:0000256" key="8">
    <source>
        <dbReference type="SAM" id="Phobius"/>
    </source>
</evidence>
<keyword evidence="12" id="KW-1185">Reference proteome</keyword>
<evidence type="ECO:0000256" key="5">
    <source>
        <dbReference type="ARBA" id="ARBA00022692"/>
    </source>
</evidence>
<dbReference type="AlphaFoldDB" id="A0A495WBK6"/>
<dbReference type="PANTHER" id="PTHR30443:SF2">
    <property type="entry name" value="PHOSPHOETHANOLAMINE TRANSFERASE EPTC"/>
    <property type="match status" value="1"/>
</dbReference>
<dbReference type="Gene3D" id="3.40.720.10">
    <property type="entry name" value="Alkaline Phosphatase, subunit A"/>
    <property type="match status" value="1"/>
</dbReference>
<proteinExistence type="predicted"/>
<feature type="transmembrane region" description="Helical" evidence="8">
    <location>
        <begin position="82"/>
        <end position="103"/>
    </location>
</feature>
<dbReference type="GO" id="GO:0016776">
    <property type="term" value="F:phosphotransferase activity, phosphate group as acceptor"/>
    <property type="evidence" value="ECO:0007669"/>
    <property type="project" value="TreeGrafter"/>
</dbReference>
<feature type="domain" description="Phosphoethanolamine transferase N-terminal" evidence="10">
    <location>
        <begin position="71"/>
        <end position="172"/>
    </location>
</feature>
<dbReference type="SUPFAM" id="SSF53649">
    <property type="entry name" value="Alkaline phosphatase-like"/>
    <property type="match status" value="1"/>
</dbReference>
<keyword evidence="3" id="KW-0997">Cell inner membrane</keyword>
<name>A0A495WBK6_9BACT</name>
<dbReference type="InterPro" id="IPR040423">
    <property type="entry name" value="PEA_transferase"/>
</dbReference>
<feature type="domain" description="Sulfatase N-terminal" evidence="9">
    <location>
        <begin position="227"/>
        <end position="504"/>
    </location>
</feature>
<feature type="transmembrane region" description="Helical" evidence="8">
    <location>
        <begin position="158"/>
        <end position="176"/>
    </location>
</feature>
<dbReference type="InterPro" id="IPR058130">
    <property type="entry name" value="PEA_transf_C"/>
</dbReference>
<evidence type="ECO:0000256" key="3">
    <source>
        <dbReference type="ARBA" id="ARBA00022519"/>
    </source>
</evidence>
<keyword evidence="7 8" id="KW-0472">Membrane</keyword>
<evidence type="ECO:0000256" key="4">
    <source>
        <dbReference type="ARBA" id="ARBA00022679"/>
    </source>
</evidence>
<feature type="transmembrane region" description="Helical" evidence="8">
    <location>
        <begin position="58"/>
        <end position="75"/>
    </location>
</feature>